<keyword evidence="2" id="KW-1185">Reference proteome</keyword>
<accession>A0A263BV72</accession>
<evidence type="ECO:0008006" key="3">
    <source>
        <dbReference type="Google" id="ProtNLM"/>
    </source>
</evidence>
<evidence type="ECO:0000313" key="1">
    <source>
        <dbReference type="EMBL" id="OZM57066.1"/>
    </source>
</evidence>
<sequence length="88" mass="10503">MEEIFERLTKQLLIKNSDLTEKQARTWVEVLWEDFETTRAKAGRKYLGKEMTENMVIQMINHYGNRLHEFAATNPKYAHLLNDNDFLN</sequence>
<organism evidence="1 2">
    <name type="scientific">Lottiidibacillus patelloidae</name>
    <dbReference type="NCBI Taxonomy" id="2670334"/>
    <lineage>
        <taxon>Bacteria</taxon>
        <taxon>Bacillati</taxon>
        <taxon>Bacillota</taxon>
        <taxon>Bacilli</taxon>
        <taxon>Bacillales</taxon>
        <taxon>Bacillaceae</taxon>
        <taxon>Lottiidibacillus</taxon>
    </lineage>
</organism>
<comment type="caution">
    <text evidence="1">The sequence shown here is derived from an EMBL/GenBank/DDBJ whole genome shotgun (WGS) entry which is preliminary data.</text>
</comment>
<reference evidence="1 2" key="2">
    <citation type="submission" date="2017-09" db="EMBL/GenBank/DDBJ databases">
        <title>Bacillus patelloidae sp. nov., isolated from the intestinal tract of a marine limpet.</title>
        <authorList>
            <person name="Liu R."/>
            <person name="Dong C."/>
            <person name="Shao Z."/>
        </authorList>
    </citation>
    <scope>NUCLEOTIDE SEQUENCE [LARGE SCALE GENOMIC DNA]</scope>
    <source>
        <strain evidence="1 2">SA5d-4</strain>
    </source>
</reference>
<proteinExistence type="predicted"/>
<reference evidence="2" key="1">
    <citation type="submission" date="2017-08" db="EMBL/GenBank/DDBJ databases">
        <authorList>
            <person name="Huang Z."/>
        </authorList>
    </citation>
    <scope>NUCLEOTIDE SEQUENCE [LARGE SCALE GENOMIC DNA]</scope>
    <source>
        <strain evidence="2">SA5d-4</strain>
    </source>
</reference>
<dbReference type="Proteomes" id="UP000217083">
    <property type="component" value="Unassembled WGS sequence"/>
</dbReference>
<dbReference type="AlphaFoldDB" id="A0A263BV72"/>
<protein>
    <recommendedName>
        <fullName evidence="3">WVELL protein</fullName>
    </recommendedName>
</protein>
<evidence type="ECO:0000313" key="2">
    <source>
        <dbReference type="Proteomes" id="UP000217083"/>
    </source>
</evidence>
<dbReference type="Pfam" id="PF14043">
    <property type="entry name" value="WVELL"/>
    <property type="match status" value="1"/>
</dbReference>
<dbReference type="InterPro" id="IPR026952">
    <property type="entry name" value="WVELL"/>
</dbReference>
<name>A0A263BV72_9BACI</name>
<dbReference type="EMBL" id="NPIA01000004">
    <property type="protein sequence ID" value="OZM57066.1"/>
    <property type="molecule type" value="Genomic_DNA"/>
</dbReference>
<dbReference type="RefSeq" id="WP_094924697.1">
    <property type="nucleotide sequence ID" value="NZ_NPIA01000004.1"/>
</dbReference>
<gene>
    <name evidence="1" type="ORF">CIB95_09895</name>
</gene>